<evidence type="ECO:0000313" key="2">
    <source>
        <dbReference type="EMBL" id="RYU33169.1"/>
    </source>
</evidence>
<sequence length="129" mass="15128">MKFPKSNTNNNSGKHSTFVIHPIMEINQNINQDIIDFKNQLNELYRDGKYEIVFISALRTFVELIVNDIVSKLRETQHEKLSENYKFINKKENIETKFLNVISNSKEKAGISSLIKLLIKSYLCKEYKN</sequence>
<protein>
    <submittedName>
        <fullName evidence="2">Uncharacterized protein</fullName>
    </submittedName>
</protein>
<evidence type="ECO:0000313" key="4">
    <source>
        <dbReference type="Proteomes" id="UP000292223"/>
    </source>
</evidence>
<name>A0A8B3RXN0_ENTFL</name>
<organism evidence="2 4">
    <name type="scientific">Enterococcus faecalis</name>
    <name type="common">Streptococcus faecalis</name>
    <dbReference type="NCBI Taxonomy" id="1351"/>
    <lineage>
        <taxon>Bacteria</taxon>
        <taxon>Bacillati</taxon>
        <taxon>Bacillota</taxon>
        <taxon>Bacilli</taxon>
        <taxon>Lactobacillales</taxon>
        <taxon>Enterococcaceae</taxon>
        <taxon>Enterococcus</taxon>
    </lineage>
</organism>
<dbReference type="Proteomes" id="UP000281488">
    <property type="component" value="Unassembled WGS sequence"/>
</dbReference>
<accession>A0A8B3RXN0</accession>
<comment type="caution">
    <text evidence="2">The sequence shown here is derived from an EMBL/GenBank/DDBJ whole genome shotgun (WGS) entry which is preliminary data.</text>
</comment>
<dbReference type="AlphaFoldDB" id="A0A8B3RXN0"/>
<proteinExistence type="predicted"/>
<dbReference type="RefSeq" id="WP_025191761.1">
    <property type="nucleotide sequence ID" value="NZ_JAANZP010000007.1"/>
</dbReference>
<dbReference type="EMBL" id="RKMZ01000002">
    <property type="protein sequence ID" value="ROX34229.1"/>
    <property type="molecule type" value="Genomic_DNA"/>
</dbReference>
<reference evidence="1 3" key="1">
    <citation type="submission" date="2018-10" db="EMBL/GenBank/DDBJ databases">
        <title>Genotypes and phenotypes of Enterococci isolated from broiler chickens.</title>
        <authorList>
            <person name="Muhammad A.R."/>
            <person name="Diarra M.S."/>
        </authorList>
    </citation>
    <scope>NUCLEOTIDE SEQUENCE [LARGE SCALE GENOMIC DNA]</scope>
    <source>
        <strain evidence="1 3">LIT2 A36'</strain>
    </source>
</reference>
<reference evidence="2 4" key="2">
    <citation type="submission" date="2019-02" db="EMBL/GenBank/DDBJ databases">
        <title>From farm to fork: dissemination of Tn554::fexA-optrA in linezolid-resistant Enterococcus faecalis clones from chicken feces and meat in Tunisia.</title>
        <authorList>
            <person name="Tedim A.P."/>
            <person name="Elghaieb H."/>
            <person name="Abbassi M.S."/>
            <person name="Novais C."/>
            <person name="Hassen A."/>
            <person name="Peixe L."/>
            <person name="Freitas A.R."/>
        </authorList>
    </citation>
    <scope>NUCLEOTIDE SEQUENCE [LARGE SCALE GENOMIC DNA]</scope>
    <source>
        <strain evidence="2 4">728T</strain>
    </source>
</reference>
<evidence type="ECO:0000313" key="1">
    <source>
        <dbReference type="EMBL" id="ROX34229.1"/>
    </source>
</evidence>
<dbReference type="EMBL" id="SEWT01000004">
    <property type="protein sequence ID" value="RYU33169.1"/>
    <property type="molecule type" value="Genomic_DNA"/>
</dbReference>
<evidence type="ECO:0000313" key="3">
    <source>
        <dbReference type="Proteomes" id="UP000281488"/>
    </source>
</evidence>
<dbReference type="Proteomes" id="UP000292223">
    <property type="component" value="Unassembled WGS sequence"/>
</dbReference>
<gene>
    <name evidence="1" type="ORF">EGW16_06165</name>
    <name evidence="2" type="ORF">EU507_08065</name>
</gene>